<comment type="caution">
    <text evidence="1">The sequence shown here is derived from an EMBL/GenBank/DDBJ whole genome shotgun (WGS) entry which is preliminary data.</text>
</comment>
<dbReference type="Proteomes" id="UP001151532">
    <property type="component" value="Chromosome 18"/>
</dbReference>
<name>A0A9Q0UJZ2_SALPP</name>
<organism evidence="1 2">
    <name type="scientific">Salix purpurea</name>
    <name type="common">Purple osier willow</name>
    <dbReference type="NCBI Taxonomy" id="77065"/>
    <lineage>
        <taxon>Eukaryota</taxon>
        <taxon>Viridiplantae</taxon>
        <taxon>Streptophyta</taxon>
        <taxon>Embryophyta</taxon>
        <taxon>Tracheophyta</taxon>
        <taxon>Spermatophyta</taxon>
        <taxon>Magnoliopsida</taxon>
        <taxon>eudicotyledons</taxon>
        <taxon>Gunneridae</taxon>
        <taxon>Pentapetalae</taxon>
        <taxon>rosids</taxon>
        <taxon>fabids</taxon>
        <taxon>Malpighiales</taxon>
        <taxon>Salicaceae</taxon>
        <taxon>Saliceae</taxon>
        <taxon>Salix</taxon>
    </lineage>
</organism>
<evidence type="ECO:0000313" key="2">
    <source>
        <dbReference type="Proteomes" id="UP001151532"/>
    </source>
</evidence>
<keyword evidence="2" id="KW-1185">Reference proteome</keyword>
<evidence type="ECO:0000313" key="1">
    <source>
        <dbReference type="EMBL" id="KAJ6731343.1"/>
    </source>
</evidence>
<sequence length="96" mass="10847">MSITQCHHFLDTKTFCSKQIDNFRHGHGGSWWISFNIQRFIDAVIFVPKEDTIVRATNYSYKITSGGGGEDVGARDTVRAEELEGSLSSSEYRREG</sequence>
<protein>
    <submittedName>
        <fullName evidence="1">Uncharacterized protein</fullName>
    </submittedName>
</protein>
<reference evidence="1" key="1">
    <citation type="submission" date="2022-11" db="EMBL/GenBank/DDBJ databases">
        <authorList>
            <person name="Hyden B.L."/>
            <person name="Feng K."/>
            <person name="Yates T."/>
            <person name="Jawdy S."/>
            <person name="Smart L.B."/>
            <person name="Muchero W."/>
        </authorList>
    </citation>
    <scope>NUCLEOTIDE SEQUENCE</scope>
    <source>
        <tissue evidence="1">Shoot tip</tissue>
    </source>
</reference>
<dbReference type="OrthoDB" id="10396638at2759"/>
<dbReference type="AlphaFoldDB" id="A0A9Q0UJZ2"/>
<gene>
    <name evidence="1" type="ORF">OIU79_002632</name>
</gene>
<accession>A0A9Q0UJZ2</accession>
<reference evidence="1" key="2">
    <citation type="journal article" date="2023" name="Int. J. Mol. Sci.">
        <title>De Novo Assembly and Annotation of 11 Diverse Shrub Willow (Salix) Genomes Reveals Novel Gene Organization in Sex-Linked Regions.</title>
        <authorList>
            <person name="Hyden B."/>
            <person name="Feng K."/>
            <person name="Yates T.B."/>
            <person name="Jawdy S."/>
            <person name="Cereghino C."/>
            <person name="Smart L.B."/>
            <person name="Muchero W."/>
        </authorList>
    </citation>
    <scope>NUCLEOTIDE SEQUENCE</scope>
    <source>
        <tissue evidence="1">Shoot tip</tissue>
    </source>
</reference>
<proteinExistence type="predicted"/>
<dbReference type="EMBL" id="JAPFFK010000012">
    <property type="protein sequence ID" value="KAJ6731343.1"/>
    <property type="molecule type" value="Genomic_DNA"/>
</dbReference>